<dbReference type="Pfam" id="PF13386">
    <property type="entry name" value="DsbD_2"/>
    <property type="match status" value="1"/>
</dbReference>
<gene>
    <name evidence="3" type="ORF">D0C36_23920</name>
</gene>
<dbReference type="AlphaFoldDB" id="A0A372NLV9"/>
<reference evidence="3 4" key="1">
    <citation type="submission" date="2018-08" db="EMBL/GenBank/DDBJ databases">
        <title>Mucilaginibacter sp. MYSH2.</title>
        <authorList>
            <person name="Seo T."/>
        </authorList>
    </citation>
    <scope>NUCLEOTIDE SEQUENCE [LARGE SCALE GENOMIC DNA]</scope>
    <source>
        <strain evidence="3 4">MYSH2</strain>
    </source>
</reference>
<feature type="domain" description="Urease accessory protein UreH-like transmembrane" evidence="2">
    <location>
        <begin position="8"/>
        <end position="203"/>
    </location>
</feature>
<protein>
    <submittedName>
        <fullName evidence="3">Sulfite exporter TauE/SafE family protein</fullName>
    </submittedName>
</protein>
<evidence type="ECO:0000313" key="3">
    <source>
        <dbReference type="EMBL" id="RFZ89946.1"/>
    </source>
</evidence>
<name>A0A372NLV9_9SPHI</name>
<feature type="transmembrane region" description="Helical" evidence="1">
    <location>
        <begin position="193"/>
        <end position="209"/>
    </location>
</feature>
<organism evidence="3 4">
    <name type="scientific">Mucilaginibacter conchicola</name>
    <dbReference type="NCBI Taxonomy" id="2303333"/>
    <lineage>
        <taxon>Bacteria</taxon>
        <taxon>Pseudomonadati</taxon>
        <taxon>Bacteroidota</taxon>
        <taxon>Sphingobacteriia</taxon>
        <taxon>Sphingobacteriales</taxon>
        <taxon>Sphingobacteriaceae</taxon>
        <taxon>Mucilaginibacter</taxon>
    </lineage>
</organism>
<keyword evidence="1" id="KW-0812">Transmembrane</keyword>
<accession>A0A372NLV9</accession>
<keyword evidence="1" id="KW-0472">Membrane</keyword>
<dbReference type="OrthoDB" id="594443at2"/>
<evidence type="ECO:0000256" key="1">
    <source>
        <dbReference type="SAM" id="Phobius"/>
    </source>
</evidence>
<keyword evidence="1" id="KW-1133">Transmembrane helix</keyword>
<dbReference type="RefSeq" id="WP_117394264.1">
    <property type="nucleotide sequence ID" value="NZ_QWDC01000008.1"/>
</dbReference>
<feature type="transmembrane region" description="Helical" evidence="1">
    <location>
        <begin position="159"/>
        <end position="181"/>
    </location>
</feature>
<feature type="transmembrane region" description="Helical" evidence="1">
    <location>
        <begin position="78"/>
        <end position="96"/>
    </location>
</feature>
<feature type="transmembrane region" description="Helical" evidence="1">
    <location>
        <begin position="46"/>
        <end position="66"/>
    </location>
</feature>
<feature type="transmembrane region" description="Helical" evidence="1">
    <location>
        <begin position="126"/>
        <end position="147"/>
    </location>
</feature>
<dbReference type="Proteomes" id="UP000264217">
    <property type="component" value="Unassembled WGS sequence"/>
</dbReference>
<evidence type="ECO:0000313" key="4">
    <source>
        <dbReference type="Proteomes" id="UP000264217"/>
    </source>
</evidence>
<feature type="transmembrane region" description="Helical" evidence="1">
    <location>
        <begin position="102"/>
        <end position="119"/>
    </location>
</feature>
<evidence type="ECO:0000259" key="2">
    <source>
        <dbReference type="Pfam" id="PF13386"/>
    </source>
</evidence>
<dbReference type="EMBL" id="QWDC01000008">
    <property type="protein sequence ID" value="RFZ89946.1"/>
    <property type="molecule type" value="Genomic_DNA"/>
</dbReference>
<proteinExistence type="predicted"/>
<dbReference type="PANTHER" id="PTHR42208:SF1">
    <property type="entry name" value="HEAVY METAL TRANSPORTER"/>
    <property type="match status" value="1"/>
</dbReference>
<keyword evidence="4" id="KW-1185">Reference proteome</keyword>
<dbReference type="InterPro" id="IPR039447">
    <property type="entry name" value="UreH-like_TM_dom"/>
</dbReference>
<dbReference type="PANTHER" id="PTHR42208">
    <property type="entry name" value="HEAVY METAL TRANSPORTER-RELATED"/>
    <property type="match status" value="1"/>
</dbReference>
<comment type="caution">
    <text evidence="3">The sequence shown here is derived from an EMBL/GenBank/DDBJ whole genome shotgun (WGS) entry which is preliminary data.</text>
</comment>
<sequence>MLTGNNVVAFFIGLAGSVHCVGMCGPLAFGIPSAKNGWWFAIADKLSYNFGRVISYTALGFILGYAGRLAWLAGMQQTLSIVSGVVVVTAGLSKLFHSRRFVFGFDITAPFYKLIGIAIKHRAGHLLLGMINGLLPCGFVYIALFGALNTTRPLDAGIFMFWFGLGTIPLMVTAALSVKAFSPAMRLRINKTMPYLTILLGAWFILRGANLDIPYLSPLVKAVGVSICH</sequence>